<feature type="transmembrane region" description="Helical" evidence="1">
    <location>
        <begin position="120"/>
        <end position="140"/>
    </location>
</feature>
<keyword evidence="1" id="KW-0472">Membrane</keyword>
<keyword evidence="3" id="KW-1185">Reference proteome</keyword>
<evidence type="ECO:0000313" key="3">
    <source>
        <dbReference type="Proteomes" id="UP001501509"/>
    </source>
</evidence>
<protein>
    <recommendedName>
        <fullName evidence="4">Integral membrane protein</fullName>
    </recommendedName>
</protein>
<feature type="transmembrane region" description="Helical" evidence="1">
    <location>
        <begin position="27"/>
        <end position="49"/>
    </location>
</feature>
<evidence type="ECO:0008006" key="4">
    <source>
        <dbReference type="Google" id="ProtNLM"/>
    </source>
</evidence>
<dbReference type="EMBL" id="BAAATD010000001">
    <property type="protein sequence ID" value="GAA2582342.1"/>
    <property type="molecule type" value="Genomic_DNA"/>
</dbReference>
<proteinExistence type="predicted"/>
<organism evidence="2 3">
    <name type="scientific">Actinomadura fulvescens</name>
    <dbReference type="NCBI Taxonomy" id="46160"/>
    <lineage>
        <taxon>Bacteria</taxon>
        <taxon>Bacillati</taxon>
        <taxon>Actinomycetota</taxon>
        <taxon>Actinomycetes</taxon>
        <taxon>Streptosporangiales</taxon>
        <taxon>Thermomonosporaceae</taxon>
        <taxon>Actinomadura</taxon>
    </lineage>
</organism>
<keyword evidence="1" id="KW-0812">Transmembrane</keyword>
<evidence type="ECO:0000313" key="2">
    <source>
        <dbReference type="EMBL" id="GAA2582342.1"/>
    </source>
</evidence>
<dbReference type="Proteomes" id="UP001501509">
    <property type="component" value="Unassembled WGS sequence"/>
</dbReference>
<sequence>MILAAGAVVGVLCVVVAARLLSFWKILVLVGWAQVAFHFAFTVLASGPAHHAGAAPPPPPAGTAALGPAMLAGHLVAAVAAATLLAGADRALWWLLTAVFTIAIAHVRPISRPVAHRPPWAVLVAADPAPLLGVLLARAVRRRGPPAVRPHAAA</sequence>
<keyword evidence="1" id="KW-1133">Transmembrane helix</keyword>
<feature type="transmembrane region" description="Helical" evidence="1">
    <location>
        <begin position="61"/>
        <end position="85"/>
    </location>
</feature>
<feature type="transmembrane region" description="Helical" evidence="1">
    <location>
        <begin position="91"/>
        <end position="108"/>
    </location>
</feature>
<evidence type="ECO:0000256" key="1">
    <source>
        <dbReference type="SAM" id="Phobius"/>
    </source>
</evidence>
<accession>A0ABN3PEY5</accession>
<gene>
    <name evidence="2" type="ORF">GCM10010411_13810</name>
</gene>
<comment type="caution">
    <text evidence="2">The sequence shown here is derived from an EMBL/GenBank/DDBJ whole genome shotgun (WGS) entry which is preliminary data.</text>
</comment>
<name>A0ABN3PEY5_9ACTN</name>
<reference evidence="2 3" key="1">
    <citation type="journal article" date="2019" name="Int. J. Syst. Evol. Microbiol.">
        <title>The Global Catalogue of Microorganisms (GCM) 10K type strain sequencing project: providing services to taxonomists for standard genome sequencing and annotation.</title>
        <authorList>
            <consortium name="The Broad Institute Genomics Platform"/>
            <consortium name="The Broad Institute Genome Sequencing Center for Infectious Disease"/>
            <person name="Wu L."/>
            <person name="Ma J."/>
        </authorList>
    </citation>
    <scope>NUCLEOTIDE SEQUENCE [LARGE SCALE GENOMIC DNA]</scope>
    <source>
        <strain evidence="2 3">JCM 6833</strain>
    </source>
</reference>